<evidence type="ECO:0000313" key="1">
    <source>
        <dbReference type="EMBL" id="CAL1680818.1"/>
    </source>
</evidence>
<organism evidence="1 2">
    <name type="scientific">Lasius platythorax</name>
    <dbReference type="NCBI Taxonomy" id="488582"/>
    <lineage>
        <taxon>Eukaryota</taxon>
        <taxon>Metazoa</taxon>
        <taxon>Ecdysozoa</taxon>
        <taxon>Arthropoda</taxon>
        <taxon>Hexapoda</taxon>
        <taxon>Insecta</taxon>
        <taxon>Pterygota</taxon>
        <taxon>Neoptera</taxon>
        <taxon>Endopterygota</taxon>
        <taxon>Hymenoptera</taxon>
        <taxon>Apocrita</taxon>
        <taxon>Aculeata</taxon>
        <taxon>Formicoidea</taxon>
        <taxon>Formicidae</taxon>
        <taxon>Formicinae</taxon>
        <taxon>Lasius</taxon>
        <taxon>Lasius</taxon>
    </lineage>
</organism>
<dbReference type="PANTHER" id="PTHR33053">
    <property type="entry name" value="PROTEIN, PUTATIVE-RELATED"/>
    <property type="match status" value="1"/>
</dbReference>
<protein>
    <submittedName>
        <fullName evidence="1">Uncharacterized protein</fullName>
    </submittedName>
</protein>
<dbReference type="AlphaFoldDB" id="A0AAV2NKU7"/>
<evidence type="ECO:0000313" key="2">
    <source>
        <dbReference type="Proteomes" id="UP001497644"/>
    </source>
</evidence>
<dbReference type="EMBL" id="OZ034825">
    <property type="protein sequence ID" value="CAL1680818.1"/>
    <property type="molecule type" value="Genomic_DNA"/>
</dbReference>
<dbReference type="Proteomes" id="UP001497644">
    <property type="component" value="Chromosome 2"/>
</dbReference>
<name>A0AAV2NKU7_9HYME</name>
<dbReference type="PANTHER" id="PTHR33053:SF26">
    <property type="entry name" value="TRANSPOSASE DOMAIN-CONTAINING PROTEIN"/>
    <property type="match status" value="1"/>
</dbReference>
<keyword evidence="2" id="KW-1185">Reference proteome</keyword>
<reference evidence="1" key="1">
    <citation type="submission" date="2024-04" db="EMBL/GenBank/DDBJ databases">
        <authorList>
            <consortium name="Molecular Ecology Group"/>
        </authorList>
    </citation>
    <scope>NUCLEOTIDE SEQUENCE</scope>
</reference>
<proteinExistence type="predicted"/>
<accession>A0AAV2NKU7</accession>
<gene>
    <name evidence="1" type="ORF">LPLAT_LOCUS6776</name>
</gene>
<sequence>MQIEHHLDNSPFEELGLGMVAQFPLDYMHMVCLGVVKKLLKLWMEKKIITPVNLKDLSSNLIALRDYVPGEFARKCRAVDELDRWKATELRHFLYVGLALLKDILPQRYYVHFAALSCATMILSDPVECVNNNNYANDLLKYFVEQMSILYGNESVVYNVHNLIHIAADVQNFGLLDDFSAFPFESAFISLKKLLRKSDNPLAQLFNRISEQSHIAAPGVQEAEDYLILLNPITTELPMNCHNAHRSIRFKSFTIRAINNDSCCLLSDGTIIIVEYIGYRDHEKVVIGRKFTSMGPIPDYPCDSTLLDIYMVRELSRYLQI</sequence>